<dbReference type="PANTHER" id="PTHR11742:SF101">
    <property type="entry name" value="MANNOSYL-OLIGOSACCHARIDE ALPHA-1,2-MANNOSIDASE 1B"/>
    <property type="match status" value="1"/>
</dbReference>
<dbReference type="GO" id="GO:0004571">
    <property type="term" value="F:mannosyl-oligosaccharide 1,2-alpha-mannosidase activity"/>
    <property type="evidence" value="ECO:0007669"/>
    <property type="project" value="UniProtKB-EC"/>
</dbReference>
<keyword evidence="6 13" id="KW-1015">Disulfide bond</keyword>
<dbReference type="InterPro" id="IPR001382">
    <property type="entry name" value="Glyco_hydro_47"/>
</dbReference>
<evidence type="ECO:0000256" key="1">
    <source>
        <dbReference type="ARBA" id="ARBA00001913"/>
    </source>
</evidence>
<dbReference type="GO" id="GO:0016020">
    <property type="term" value="C:membrane"/>
    <property type="evidence" value="ECO:0007669"/>
    <property type="project" value="InterPro"/>
</dbReference>
<feature type="disulfide bond" evidence="13">
    <location>
        <begin position="316"/>
        <end position="345"/>
    </location>
</feature>
<dbReference type="EMBL" id="JAPEVB010000002">
    <property type="protein sequence ID" value="KAJ4393314.1"/>
    <property type="molecule type" value="Genomic_DNA"/>
</dbReference>
<dbReference type="EC" id="3.2.1.-" evidence="14"/>
<dbReference type="FunFam" id="1.50.10.10:FF:000047">
    <property type="entry name" value="Mannosyl-oligosaccharide alpha-1,2-mannosidase"/>
    <property type="match status" value="1"/>
</dbReference>
<reference evidence="15" key="1">
    <citation type="submission" date="2022-10" db="EMBL/GenBank/DDBJ databases">
        <title>Tapping the CABI collections for fungal endophytes: first genome assemblies for Collariella, Neodidymelliopsis, Ascochyta clinopodiicola, Didymella pomorum, Didymosphaeria variabile, Neocosmospora piperis and Neocucurbitaria cava.</title>
        <authorList>
            <person name="Hill R."/>
        </authorList>
    </citation>
    <scope>NUCLEOTIDE SEQUENCE</scope>
    <source>
        <strain evidence="15">IMI 355082</strain>
    </source>
</reference>
<comment type="catalytic activity">
    <reaction evidence="10">
        <text>N(4)-(alpha-D-Man-(1-&gt;2)-alpha-D-Man-(1-&gt;2)-alpha-D-Man-(1-&gt;3)-[alpha-D-Man-(1-&gt;2)-alpha-D-Man-(1-&gt;3)-[alpha-D-Man-(1-&gt;2)-alpha-D-Man-(1-&gt;6)]-alpha-D-Man-(1-&gt;6)]-beta-D-Man-(1-&gt;4)-beta-D-GlcNAc-(1-&gt;4)-beta-D-GlcNAc)-L-asparaginyl-[protein] (N-glucan mannose isomer 9A1,2,3B1,2,3) + 4 H2O = N(4)-(alpha-D-Man-(1-&gt;3)-[alpha-D-Man-(1-&gt;3)-[alpha-D-Man-(1-&gt;6)]-alpha-D-Man-(1-&gt;6)]-beta-D-Man-(1-&gt;4)-beta-D-GlcNAc-(1-&gt;4)-beta-D-GlcNAc)-L-asparaginyl-[protein] (N-glucan mannose isomer 5A1,2) + 4 beta-D-mannose</text>
        <dbReference type="Rhea" id="RHEA:56008"/>
        <dbReference type="Rhea" id="RHEA-COMP:14356"/>
        <dbReference type="Rhea" id="RHEA-COMP:14367"/>
        <dbReference type="ChEBI" id="CHEBI:15377"/>
        <dbReference type="ChEBI" id="CHEBI:28563"/>
        <dbReference type="ChEBI" id="CHEBI:59087"/>
        <dbReference type="ChEBI" id="CHEBI:139493"/>
        <dbReference type="EC" id="3.2.1.113"/>
    </reaction>
</comment>
<dbReference type="GO" id="GO:0036503">
    <property type="term" value="P:ERAD pathway"/>
    <property type="evidence" value="ECO:0007669"/>
    <property type="project" value="UniProtKB-ARBA"/>
</dbReference>
<keyword evidence="12" id="KW-0479">Metal-binding</keyword>
<organism evidence="15 16">
    <name type="scientific">Gnomoniopsis smithogilvyi</name>
    <dbReference type="NCBI Taxonomy" id="1191159"/>
    <lineage>
        <taxon>Eukaryota</taxon>
        <taxon>Fungi</taxon>
        <taxon>Dikarya</taxon>
        <taxon>Ascomycota</taxon>
        <taxon>Pezizomycotina</taxon>
        <taxon>Sordariomycetes</taxon>
        <taxon>Sordariomycetidae</taxon>
        <taxon>Diaporthales</taxon>
        <taxon>Gnomoniaceae</taxon>
        <taxon>Gnomoniopsis</taxon>
    </lineage>
</organism>
<protein>
    <recommendedName>
        <fullName evidence="14">alpha-1,2-Mannosidase</fullName>
        <ecNumber evidence="14">3.2.1.-</ecNumber>
    </recommendedName>
</protein>
<gene>
    <name evidence="15" type="primary">mns1B</name>
    <name evidence="15" type="ORF">N0V93_002522</name>
</gene>
<evidence type="ECO:0000256" key="13">
    <source>
        <dbReference type="PIRSR" id="PIRSR601382-3"/>
    </source>
</evidence>
<evidence type="ECO:0000313" key="16">
    <source>
        <dbReference type="Proteomes" id="UP001140453"/>
    </source>
</evidence>
<feature type="active site" evidence="11">
    <location>
        <position position="248"/>
    </location>
</feature>
<keyword evidence="16" id="KW-1185">Reference proteome</keyword>
<dbReference type="Pfam" id="PF01532">
    <property type="entry name" value="Glyco_hydro_47"/>
    <property type="match status" value="1"/>
</dbReference>
<name>A0A9W9CZ85_9PEZI</name>
<evidence type="ECO:0000256" key="2">
    <source>
        <dbReference type="ARBA" id="ARBA00004922"/>
    </source>
</evidence>
<comment type="pathway">
    <text evidence="2">Protein modification; protein glycosylation.</text>
</comment>
<keyword evidence="8 14" id="KW-0326">Glycosidase</keyword>
<dbReference type="OrthoDB" id="8118055at2759"/>
<dbReference type="GO" id="GO:0005509">
    <property type="term" value="F:calcium ion binding"/>
    <property type="evidence" value="ECO:0007669"/>
    <property type="project" value="InterPro"/>
</dbReference>
<comment type="catalytic activity">
    <reaction evidence="9">
        <text>N(4)-(alpha-D-Man-(1-&gt;2)-alpha-D-Man-(1-&gt;2)-alpha-D-Man-(1-&gt;3)-[alpha-D-Man-(1-&gt;3)-[alpha-D-Man-(1-&gt;2)-alpha-D-Man-(1-&gt;6)]-alpha-D-Man-(1-&gt;6)]-beta-D-Man-(1-&gt;4)-beta-D-GlcNAc-(1-&gt;4)-beta-D-GlcNAc)-L-asparaginyl-[protein] (N-glucan mannose isomer 8A1,2,3B1,3) + 3 H2O = N(4)-(alpha-D-Man-(1-&gt;3)-[alpha-D-Man-(1-&gt;3)-[alpha-D-Man-(1-&gt;6)]-alpha-D-Man-(1-&gt;6)]-beta-D-Man-(1-&gt;4)-beta-D-GlcNAc-(1-&gt;4)-beta-D-GlcNAc)-L-asparaginyl-[protein] (N-glucan mannose isomer 5A1,2) + 3 beta-D-mannose</text>
        <dbReference type="Rhea" id="RHEA:56028"/>
        <dbReference type="Rhea" id="RHEA-COMP:14358"/>
        <dbReference type="Rhea" id="RHEA-COMP:14367"/>
        <dbReference type="ChEBI" id="CHEBI:15377"/>
        <dbReference type="ChEBI" id="CHEBI:28563"/>
        <dbReference type="ChEBI" id="CHEBI:59087"/>
        <dbReference type="ChEBI" id="CHEBI:60628"/>
        <dbReference type="EC" id="3.2.1.113"/>
    </reaction>
</comment>
<comment type="cofactor">
    <cofactor evidence="1 12">
        <name>Ca(2+)</name>
        <dbReference type="ChEBI" id="CHEBI:29108"/>
    </cofactor>
</comment>
<comment type="similarity">
    <text evidence="3 14">Belongs to the glycosyl hydrolase 47 family.</text>
</comment>
<dbReference type="GO" id="GO:0005975">
    <property type="term" value="P:carbohydrate metabolic process"/>
    <property type="evidence" value="ECO:0007669"/>
    <property type="project" value="InterPro"/>
</dbReference>
<proteinExistence type="inferred from homology"/>
<evidence type="ECO:0000256" key="6">
    <source>
        <dbReference type="ARBA" id="ARBA00023157"/>
    </source>
</evidence>
<keyword evidence="4" id="KW-0732">Signal</keyword>
<evidence type="ECO:0000256" key="5">
    <source>
        <dbReference type="ARBA" id="ARBA00022801"/>
    </source>
</evidence>
<dbReference type="Proteomes" id="UP001140453">
    <property type="component" value="Unassembled WGS sequence"/>
</dbReference>
<dbReference type="Gene3D" id="1.50.10.10">
    <property type="match status" value="1"/>
</dbReference>
<evidence type="ECO:0000313" key="15">
    <source>
        <dbReference type="EMBL" id="KAJ4393314.1"/>
    </source>
</evidence>
<feature type="binding site" evidence="12">
    <location>
        <position position="491"/>
    </location>
    <ligand>
        <name>Ca(2+)</name>
        <dbReference type="ChEBI" id="CHEBI:29108"/>
    </ligand>
</feature>
<evidence type="ECO:0000256" key="11">
    <source>
        <dbReference type="PIRSR" id="PIRSR601382-1"/>
    </source>
</evidence>
<dbReference type="AlphaFoldDB" id="A0A9W9CZ85"/>
<dbReference type="GO" id="GO:0005783">
    <property type="term" value="C:endoplasmic reticulum"/>
    <property type="evidence" value="ECO:0007669"/>
    <property type="project" value="TreeGrafter"/>
</dbReference>
<dbReference type="InterPro" id="IPR036026">
    <property type="entry name" value="Seven-hairpin_glycosidases"/>
</dbReference>
<sequence>MKRYTGPPSSYVTNQTRADAVKQTFQISWDGYYKYAFPGDSLLPVTNSFENDRNGWGASAVDAFSTALIMGNTEVVSQILDFVPEIDFSVSFNDTVVSVFETTIRYLGGLLSAYDLLTGPLASQFDNYTARADAVLAQAKTLGDTLKFAFDTPTGISDNSIYLDPPRLANSTSNGVATIGTLVMEWTRLSDLTGDPTYGELAQKGESYLINPLNPGLGEPFPGLLGSDVSIANGSFLDSAGGWTGGTDSYYEYLIKMYLYDPTRFSTYKDRWVSAVESSIKYLASHPTSRPDLTFLSYYYNNTKDGIFYYSEHLACFDGGNFILGGLTLNEPSYIDFGLELVAGCRETYKQTATGIGPETFQWIGEFSPANATVPAGNESFYERAGFYITGSSYITRPEVIESYYYAYRATGDTKYQEWAWEAYLAINSTCRVGSGYSSINDVNQVGGGGFQNFQESFWFAEVLKYSYLIHAEDAAYQVKADQTNEFVFNTEAHPVRIPGGESTKRKT</sequence>
<evidence type="ECO:0000256" key="12">
    <source>
        <dbReference type="PIRSR" id="PIRSR601382-2"/>
    </source>
</evidence>
<evidence type="ECO:0000256" key="4">
    <source>
        <dbReference type="ARBA" id="ARBA00022729"/>
    </source>
</evidence>
<evidence type="ECO:0000256" key="9">
    <source>
        <dbReference type="ARBA" id="ARBA00047669"/>
    </source>
</evidence>
<dbReference type="PANTHER" id="PTHR11742">
    <property type="entry name" value="MANNOSYL-OLIGOSACCHARIDE ALPHA-1,2-MANNOSIDASE-RELATED"/>
    <property type="match status" value="1"/>
</dbReference>
<feature type="active site" description="Proton donor" evidence="11">
    <location>
        <position position="359"/>
    </location>
</feature>
<dbReference type="InterPro" id="IPR012341">
    <property type="entry name" value="6hp_glycosidase-like_sf"/>
</dbReference>
<dbReference type="PRINTS" id="PR00747">
    <property type="entry name" value="GLYHDRLASE47"/>
</dbReference>
<evidence type="ECO:0000256" key="3">
    <source>
        <dbReference type="ARBA" id="ARBA00007658"/>
    </source>
</evidence>
<accession>A0A9W9CZ85</accession>
<keyword evidence="12" id="KW-0106">Calcium</keyword>
<feature type="active site" description="Proton donor" evidence="11">
    <location>
        <position position="101"/>
    </location>
</feature>
<evidence type="ECO:0000256" key="8">
    <source>
        <dbReference type="ARBA" id="ARBA00023295"/>
    </source>
</evidence>
<evidence type="ECO:0000256" key="7">
    <source>
        <dbReference type="ARBA" id="ARBA00023180"/>
    </source>
</evidence>
<dbReference type="SUPFAM" id="SSF48225">
    <property type="entry name" value="Seven-hairpin glycosidases"/>
    <property type="match status" value="1"/>
</dbReference>
<keyword evidence="7" id="KW-0325">Glycoprotein</keyword>
<comment type="caution">
    <text evidence="15">The sequence shown here is derived from an EMBL/GenBank/DDBJ whole genome shotgun (WGS) entry which is preliminary data.</text>
</comment>
<dbReference type="InterPro" id="IPR050749">
    <property type="entry name" value="Glycosyl_Hydrolase_47"/>
</dbReference>
<evidence type="ECO:0000256" key="10">
    <source>
        <dbReference type="ARBA" id="ARBA00048605"/>
    </source>
</evidence>
<feature type="active site" evidence="11">
    <location>
        <position position="399"/>
    </location>
</feature>
<keyword evidence="5 14" id="KW-0378">Hydrolase</keyword>
<evidence type="ECO:0000256" key="14">
    <source>
        <dbReference type="RuleBase" id="RU361193"/>
    </source>
</evidence>